<dbReference type="Pfam" id="PF17853">
    <property type="entry name" value="GGDEF_2"/>
    <property type="match status" value="1"/>
</dbReference>
<dbReference type="InterPro" id="IPR051448">
    <property type="entry name" value="CdaR-like_regulators"/>
</dbReference>
<evidence type="ECO:0000259" key="3">
    <source>
        <dbReference type="Pfam" id="PF14361"/>
    </source>
</evidence>
<dbReference type="Pfam" id="PF14361">
    <property type="entry name" value="RsbRD_N"/>
    <property type="match status" value="1"/>
</dbReference>
<evidence type="ECO:0000313" key="6">
    <source>
        <dbReference type="Proteomes" id="UP000533598"/>
    </source>
</evidence>
<dbReference type="Proteomes" id="UP000533598">
    <property type="component" value="Unassembled WGS sequence"/>
</dbReference>
<gene>
    <name evidence="5" type="ORF">HNR67_004504</name>
</gene>
<protein>
    <recommendedName>
        <fullName evidence="7">PucR family transcriptional regulator</fullName>
    </recommendedName>
</protein>
<dbReference type="Pfam" id="PF13556">
    <property type="entry name" value="HTH_30"/>
    <property type="match status" value="1"/>
</dbReference>
<keyword evidence="6" id="KW-1185">Reference proteome</keyword>
<feature type="domain" description="RsbT co-antagonist protein RsbRD N-terminal" evidence="3">
    <location>
        <begin position="22"/>
        <end position="159"/>
    </location>
</feature>
<dbReference type="AlphaFoldDB" id="A0A7W7CC17"/>
<dbReference type="PANTHER" id="PTHR33744:SF1">
    <property type="entry name" value="DNA-BINDING TRANSCRIPTIONAL ACTIVATOR ADER"/>
    <property type="match status" value="1"/>
</dbReference>
<comment type="caution">
    <text evidence="5">The sequence shown here is derived from an EMBL/GenBank/DDBJ whole genome shotgun (WGS) entry which is preliminary data.</text>
</comment>
<evidence type="ECO:0000259" key="4">
    <source>
        <dbReference type="Pfam" id="PF17853"/>
    </source>
</evidence>
<dbReference type="InterPro" id="IPR042070">
    <property type="entry name" value="PucR_C-HTH_sf"/>
</dbReference>
<evidence type="ECO:0008006" key="7">
    <source>
        <dbReference type="Google" id="ProtNLM"/>
    </source>
</evidence>
<organism evidence="5 6">
    <name type="scientific">Crossiella cryophila</name>
    <dbReference type="NCBI Taxonomy" id="43355"/>
    <lineage>
        <taxon>Bacteria</taxon>
        <taxon>Bacillati</taxon>
        <taxon>Actinomycetota</taxon>
        <taxon>Actinomycetes</taxon>
        <taxon>Pseudonocardiales</taxon>
        <taxon>Pseudonocardiaceae</taxon>
        <taxon>Crossiella</taxon>
    </lineage>
</organism>
<evidence type="ECO:0000313" key="5">
    <source>
        <dbReference type="EMBL" id="MBB4678386.1"/>
    </source>
</evidence>
<proteinExistence type="inferred from homology"/>
<dbReference type="InterPro" id="IPR025751">
    <property type="entry name" value="RsbRD_N_dom"/>
</dbReference>
<dbReference type="Gene3D" id="1.10.10.2840">
    <property type="entry name" value="PucR C-terminal helix-turn-helix domain"/>
    <property type="match status" value="1"/>
</dbReference>
<feature type="domain" description="CdaR GGDEF-like" evidence="4">
    <location>
        <begin position="174"/>
        <end position="280"/>
    </location>
</feature>
<feature type="domain" description="PucR C-terminal helix-turn-helix" evidence="2">
    <location>
        <begin position="329"/>
        <end position="385"/>
    </location>
</feature>
<evidence type="ECO:0000256" key="1">
    <source>
        <dbReference type="ARBA" id="ARBA00006754"/>
    </source>
</evidence>
<reference evidence="5 6" key="1">
    <citation type="submission" date="2020-08" db="EMBL/GenBank/DDBJ databases">
        <title>Sequencing the genomes of 1000 actinobacteria strains.</title>
        <authorList>
            <person name="Klenk H.-P."/>
        </authorList>
    </citation>
    <scope>NUCLEOTIDE SEQUENCE [LARGE SCALE GENOMIC DNA]</scope>
    <source>
        <strain evidence="5 6">DSM 44230</strain>
    </source>
</reference>
<dbReference type="RefSeq" id="WP_185004222.1">
    <property type="nucleotide sequence ID" value="NZ_JACHMH010000001.1"/>
</dbReference>
<accession>A0A7W7CC17</accession>
<name>A0A7W7CC17_9PSEU</name>
<dbReference type="InterPro" id="IPR041522">
    <property type="entry name" value="CdaR_GGDEF"/>
</dbReference>
<dbReference type="InterPro" id="IPR025736">
    <property type="entry name" value="PucR_C-HTH_dom"/>
</dbReference>
<dbReference type="EMBL" id="JACHMH010000001">
    <property type="protein sequence ID" value="MBB4678386.1"/>
    <property type="molecule type" value="Genomic_DNA"/>
</dbReference>
<dbReference type="PANTHER" id="PTHR33744">
    <property type="entry name" value="CARBOHYDRATE DIACID REGULATOR"/>
    <property type="match status" value="1"/>
</dbReference>
<sequence>MVVDPAGDAVAGLGLVLLARAPELAEELTRRIRAALPVYRTGQVVTAKEVRATCLNHIRAIYGAVGRRVDVGTRESFENGRVRARAGMPLATVMEAYRVSARFLWEQLTEAALAANASGAVLMRAATDMWQVHDVFTQAMADGYREELTERLVGQEQRRSAVVQALLEGGLAEGGDLWVAADVLRLPPSGPYVVLAANVREIGESGLPQVESRLRAVDIPSVWRLQHDEQLGVAALTRPAEQVPKLLDLLRTAVGVGVSPAYHDLTETPQALTLARIALSASTPDEPVVLFDRAPLAVAAVSAPEVMRRVARGALAGLDELPERERLLLLDTFAVWLDSGSARTAAATLHVHANTVRHRLRRLEERTGRSLSVPRQLTELGLAAEIDRRLGR</sequence>
<evidence type="ECO:0000259" key="2">
    <source>
        <dbReference type="Pfam" id="PF13556"/>
    </source>
</evidence>
<comment type="similarity">
    <text evidence="1">Belongs to the CdaR family.</text>
</comment>